<protein>
    <submittedName>
        <fullName evidence="3">Cell wall-binding protein YocH</fullName>
    </submittedName>
</protein>
<dbReference type="Proteomes" id="UP000050326">
    <property type="component" value="Unassembled WGS sequence"/>
</dbReference>
<evidence type="ECO:0000313" key="4">
    <source>
        <dbReference type="Proteomes" id="UP000050326"/>
    </source>
</evidence>
<dbReference type="Pfam" id="PF07501">
    <property type="entry name" value="G5"/>
    <property type="match status" value="1"/>
</dbReference>
<dbReference type="Gene3D" id="2.40.40.10">
    <property type="entry name" value="RlpA-like domain"/>
    <property type="match status" value="1"/>
</dbReference>
<dbReference type="Gene3D" id="2.20.230.10">
    <property type="entry name" value="Resuscitation-promoting factor rpfb"/>
    <property type="match status" value="1"/>
</dbReference>
<dbReference type="PATRIC" id="fig|36849.3.peg.3531"/>
<sequence>MNKSFKDKMISFFSNNPAITLTCMLLLVVSLVIAGASQKEVFIIEGNKSTAAVTFKSTVGELLDQNQIQLDLKDKVFPGIDSMIKDGDRVIIKRAVPITVITDGEEIQFITAEENVEDMLFAEGIALDEKDKVYPEMDTAISKGMEVKVVRVTEKEITEKEIIAYTKEIQPKPDWEAGEEKELRQGENGEKEKTIKITYEDGVEKSREVIDEKIIKPAVSLLIAAGTLDTKVLSRGDTIRFEKMMVMKATSYTDDIANTGKIGGNTATGTKPRRISGGGKWSTVAVDPKVIPLGTELYIEGYGYAIAEDTGGAVKGNIIDLFFTQNTEEYLAWSTHKTKVYILK</sequence>
<evidence type="ECO:0000259" key="2">
    <source>
        <dbReference type="PROSITE" id="PS51109"/>
    </source>
</evidence>
<dbReference type="SMART" id="SM01208">
    <property type="entry name" value="G5"/>
    <property type="match status" value="1"/>
</dbReference>
<dbReference type="InterPro" id="IPR011098">
    <property type="entry name" value="G5_dom"/>
</dbReference>
<name>A0A0P9ADA3_9CLOT</name>
<dbReference type="Pfam" id="PF06725">
    <property type="entry name" value="3D"/>
    <property type="match status" value="1"/>
</dbReference>
<dbReference type="PANTHER" id="PTHR39160:SF4">
    <property type="entry name" value="RESUSCITATION-PROMOTING FACTOR RPFB"/>
    <property type="match status" value="1"/>
</dbReference>
<dbReference type="SUPFAM" id="SSF50685">
    <property type="entry name" value="Barwin-like endoglucanases"/>
    <property type="match status" value="1"/>
</dbReference>
<dbReference type="Pfam" id="PF03990">
    <property type="entry name" value="DUF348"/>
    <property type="match status" value="2"/>
</dbReference>
<proteinExistence type="predicted"/>
<accession>A0A0P9ADA3</accession>
<dbReference type="CDD" id="cd22786">
    <property type="entry name" value="DPBB_YuiC-like"/>
    <property type="match status" value="1"/>
</dbReference>
<dbReference type="PROSITE" id="PS51109">
    <property type="entry name" value="G5"/>
    <property type="match status" value="1"/>
</dbReference>
<dbReference type="AlphaFoldDB" id="A0A0P9ADA3"/>
<comment type="caution">
    <text evidence="3">The sequence shown here is derived from an EMBL/GenBank/DDBJ whole genome shotgun (WGS) entry which is preliminary data.</text>
</comment>
<dbReference type="InterPro" id="IPR036908">
    <property type="entry name" value="RlpA-like_sf"/>
</dbReference>
<dbReference type="InterPro" id="IPR007137">
    <property type="entry name" value="DUF348"/>
</dbReference>
<evidence type="ECO:0000313" key="3">
    <source>
        <dbReference type="EMBL" id="KPU43086.1"/>
    </source>
</evidence>
<feature type="domain" description="G5" evidence="2">
    <location>
        <begin position="149"/>
        <end position="229"/>
    </location>
</feature>
<dbReference type="OrthoDB" id="9798935at2"/>
<keyword evidence="1" id="KW-0732">Signal</keyword>
<dbReference type="InterPro" id="IPR010611">
    <property type="entry name" value="3D_dom"/>
</dbReference>
<reference evidence="3 4" key="1">
    <citation type="submission" date="2015-09" db="EMBL/GenBank/DDBJ databases">
        <title>Genome sequence of Oxobacter pfennigii DSM 3222.</title>
        <authorList>
            <person name="Poehlein A."/>
            <person name="Bengelsdorf F.R."/>
            <person name="Schiel-Bengelsdorf B."/>
            <person name="Duerre P."/>
            <person name="Daniel R."/>
        </authorList>
    </citation>
    <scope>NUCLEOTIDE SEQUENCE [LARGE SCALE GENOMIC DNA]</scope>
    <source>
        <strain evidence="3 4">DSM 3222</strain>
    </source>
</reference>
<dbReference type="GO" id="GO:0009254">
    <property type="term" value="P:peptidoglycan turnover"/>
    <property type="evidence" value="ECO:0007669"/>
    <property type="project" value="InterPro"/>
</dbReference>
<dbReference type="RefSeq" id="WP_054876332.1">
    <property type="nucleotide sequence ID" value="NZ_LKET01000043.1"/>
</dbReference>
<dbReference type="InterPro" id="IPR051933">
    <property type="entry name" value="Resuscitation_pf_RpfB"/>
</dbReference>
<evidence type="ECO:0000256" key="1">
    <source>
        <dbReference type="ARBA" id="ARBA00022729"/>
    </source>
</evidence>
<dbReference type="GO" id="GO:0004553">
    <property type="term" value="F:hydrolase activity, hydrolyzing O-glycosyl compounds"/>
    <property type="evidence" value="ECO:0007669"/>
    <property type="project" value="InterPro"/>
</dbReference>
<dbReference type="STRING" id="36849.OXPF_33360"/>
<organism evidence="3 4">
    <name type="scientific">Oxobacter pfennigii</name>
    <dbReference type="NCBI Taxonomy" id="36849"/>
    <lineage>
        <taxon>Bacteria</taxon>
        <taxon>Bacillati</taxon>
        <taxon>Bacillota</taxon>
        <taxon>Clostridia</taxon>
        <taxon>Eubacteriales</taxon>
        <taxon>Clostridiaceae</taxon>
        <taxon>Oxobacter</taxon>
    </lineage>
</organism>
<gene>
    <name evidence="3" type="primary">yocH_2</name>
    <name evidence="3" type="ORF">OXPF_33360</name>
</gene>
<keyword evidence="4" id="KW-1185">Reference proteome</keyword>
<dbReference type="EMBL" id="LKET01000043">
    <property type="protein sequence ID" value="KPU43086.1"/>
    <property type="molecule type" value="Genomic_DNA"/>
</dbReference>
<dbReference type="GO" id="GO:0019867">
    <property type="term" value="C:outer membrane"/>
    <property type="evidence" value="ECO:0007669"/>
    <property type="project" value="InterPro"/>
</dbReference>
<dbReference type="PANTHER" id="PTHR39160">
    <property type="entry name" value="CELL WALL-BINDING PROTEIN YOCH"/>
    <property type="match status" value="1"/>
</dbReference>